<gene>
    <name evidence="1" type="ORF">Tci_881683</name>
</gene>
<dbReference type="EMBL" id="BKCJ011247415">
    <property type="protein sequence ID" value="GFD09714.1"/>
    <property type="molecule type" value="Genomic_DNA"/>
</dbReference>
<sequence length="135" mass="14346">RVGGRLVGLVHDGAGALAGFGQGVFGLKLGLAAAQVGVALGLLGDGVAGVLGRFEGAVERAFDLAHFLHIVLGVLQFEAQLAVFVAEALPLLRHHVEEGLHLVLIHAPKGLFKRLLPNIERRNFHKELARSNKNE</sequence>
<feature type="non-terminal residue" evidence="1">
    <location>
        <position position="1"/>
    </location>
</feature>
<reference evidence="1" key="1">
    <citation type="journal article" date="2019" name="Sci. Rep.">
        <title>Draft genome of Tanacetum cinerariifolium, the natural source of mosquito coil.</title>
        <authorList>
            <person name="Yamashiro T."/>
            <person name="Shiraishi A."/>
            <person name="Satake H."/>
            <person name="Nakayama K."/>
        </authorList>
    </citation>
    <scope>NUCLEOTIDE SEQUENCE</scope>
</reference>
<proteinExistence type="predicted"/>
<dbReference type="AlphaFoldDB" id="A0A699TP28"/>
<organism evidence="1">
    <name type="scientific">Tanacetum cinerariifolium</name>
    <name type="common">Dalmatian daisy</name>
    <name type="synonym">Chrysanthemum cinerariifolium</name>
    <dbReference type="NCBI Taxonomy" id="118510"/>
    <lineage>
        <taxon>Eukaryota</taxon>
        <taxon>Viridiplantae</taxon>
        <taxon>Streptophyta</taxon>
        <taxon>Embryophyta</taxon>
        <taxon>Tracheophyta</taxon>
        <taxon>Spermatophyta</taxon>
        <taxon>Magnoliopsida</taxon>
        <taxon>eudicotyledons</taxon>
        <taxon>Gunneridae</taxon>
        <taxon>Pentapetalae</taxon>
        <taxon>asterids</taxon>
        <taxon>campanulids</taxon>
        <taxon>Asterales</taxon>
        <taxon>Asteraceae</taxon>
        <taxon>Asteroideae</taxon>
        <taxon>Anthemideae</taxon>
        <taxon>Anthemidinae</taxon>
        <taxon>Tanacetum</taxon>
    </lineage>
</organism>
<accession>A0A699TP28</accession>
<comment type="caution">
    <text evidence="1">The sequence shown here is derived from an EMBL/GenBank/DDBJ whole genome shotgun (WGS) entry which is preliminary data.</text>
</comment>
<evidence type="ECO:0000313" key="1">
    <source>
        <dbReference type="EMBL" id="GFD09714.1"/>
    </source>
</evidence>
<name>A0A699TP28_TANCI</name>
<protein>
    <submittedName>
        <fullName evidence="1">Uncharacterized protein</fullName>
    </submittedName>
</protein>